<evidence type="ECO:0000313" key="2">
    <source>
        <dbReference type="Proteomes" id="UP001211204"/>
    </source>
</evidence>
<dbReference type="EMBL" id="AP026974">
    <property type="protein sequence ID" value="BDT79767.1"/>
    <property type="molecule type" value="Genomic_DNA"/>
</dbReference>
<reference evidence="1 2" key="1">
    <citation type="submission" date="2022-11" db="EMBL/GenBank/DDBJ databases">
        <title>Complete Genome Sequences of three Polynucleobacter sp. Subcluster PnecC Strains KF022, KF023, and KF032 Isolated from a Shallow Eutrophic Lake in Japan.</title>
        <authorList>
            <person name="Ogata Y."/>
            <person name="Watanabe K."/>
            <person name="Takemine S."/>
            <person name="Shindo C."/>
            <person name="Kurokawa R."/>
            <person name="Suda W."/>
        </authorList>
    </citation>
    <scope>NUCLEOTIDE SEQUENCE [LARGE SCALE GENOMIC DNA]</scope>
    <source>
        <strain evidence="1 2">KF032</strain>
    </source>
</reference>
<protein>
    <submittedName>
        <fullName evidence="1">Uncharacterized protein</fullName>
    </submittedName>
</protein>
<organism evidence="1 2">
    <name type="scientific">Polynucleobacter yangtzensis</name>
    <dbReference type="NCBI Taxonomy" id="1743159"/>
    <lineage>
        <taxon>Bacteria</taxon>
        <taxon>Pseudomonadati</taxon>
        <taxon>Pseudomonadota</taxon>
        <taxon>Betaproteobacteria</taxon>
        <taxon>Burkholderiales</taxon>
        <taxon>Burkholderiaceae</taxon>
        <taxon>Polynucleobacter</taxon>
    </lineage>
</organism>
<evidence type="ECO:0000313" key="1">
    <source>
        <dbReference type="EMBL" id="BDT79767.1"/>
    </source>
</evidence>
<accession>A0ABN6TVJ3</accession>
<keyword evidence="2" id="KW-1185">Reference proteome</keyword>
<name>A0ABN6TVJ3_9BURK</name>
<gene>
    <name evidence="1" type="ORF">PKF032_16550</name>
</gene>
<dbReference type="Proteomes" id="UP001211204">
    <property type="component" value="Chromosome"/>
</dbReference>
<dbReference type="RefSeq" id="WP_281745093.1">
    <property type="nucleotide sequence ID" value="NZ_AP026974.1"/>
</dbReference>
<sequence>MPIKKKSANLLPTKAMKEWSTVGIKGYVMLMLEFMKLSPTYELARKANNEGLSRSEKKSLPKDFDQVLSTYEEFGDLSTITFNEWWKERGIYIYGTDFEKPKVRLIANVEKGEKVDPAFHRALDHYFTTSRVQEGEVPSLILSVPLGMNKRYVLSQVTKLIDQAGVSVPVKAQKAKKSLAAKRLRSAPLFTMIHLLRNKAANPNLELWRLGVIAKVSPANMEGLDAKAVKVTSKTTDQRINMQILTSRFLLKAKRTVEHAARGNFPCFTPIDLPDFNYEEMYQRYKKSQSAKKSSK</sequence>
<proteinExistence type="predicted"/>